<dbReference type="SMART" id="SM01092">
    <property type="entry name" value="CO_deh_flav_C"/>
    <property type="match status" value="1"/>
</dbReference>
<dbReference type="InterPro" id="IPR036683">
    <property type="entry name" value="CO_DH_flav_C_dom_sf"/>
</dbReference>
<evidence type="ECO:0000256" key="1">
    <source>
        <dbReference type="ARBA" id="ARBA00022827"/>
    </source>
</evidence>
<gene>
    <name evidence="3" type="ORF">QE404_001065</name>
</gene>
<dbReference type="SUPFAM" id="SSF55447">
    <property type="entry name" value="CO dehydrogenase flavoprotein C-terminal domain-like"/>
    <property type="match status" value="1"/>
</dbReference>
<dbReference type="InterPro" id="IPR036318">
    <property type="entry name" value="FAD-bd_PCMH-like_sf"/>
</dbReference>
<dbReference type="PANTHER" id="PTHR42659:SF1">
    <property type="entry name" value="OXIDOREDUCTASE"/>
    <property type="match status" value="1"/>
</dbReference>
<feature type="domain" description="FAD-binding PCMH-type" evidence="2">
    <location>
        <begin position="1"/>
        <end position="223"/>
    </location>
</feature>
<dbReference type="InterPro" id="IPR051312">
    <property type="entry name" value="Diverse_Substr_Oxidored"/>
</dbReference>
<dbReference type="InterPro" id="IPR016167">
    <property type="entry name" value="FAD-bd_PCMH_sub1"/>
</dbReference>
<dbReference type="InterPro" id="IPR016169">
    <property type="entry name" value="FAD-bd_PCMH_sub2"/>
</dbReference>
<dbReference type="InterPro" id="IPR002346">
    <property type="entry name" value="Mopterin_DH_FAD-bd"/>
</dbReference>
<dbReference type="RefSeq" id="WP_307447405.1">
    <property type="nucleotide sequence ID" value="NZ_JAUTAL010000001.1"/>
</dbReference>
<keyword evidence="1" id="KW-0285">Flavoprotein</keyword>
<proteinExistence type="predicted"/>
<dbReference type="Gene3D" id="3.30.43.10">
    <property type="entry name" value="Uridine Diphospho-n-acetylenolpyruvylglucosamine Reductase, domain 2"/>
    <property type="match status" value="1"/>
</dbReference>
<dbReference type="Gene3D" id="3.30.390.50">
    <property type="entry name" value="CO dehydrogenase flavoprotein, C-terminal domain"/>
    <property type="match status" value="1"/>
</dbReference>
<dbReference type="EC" id="1.17.1.4" evidence="3"/>
<dbReference type="InterPro" id="IPR016166">
    <property type="entry name" value="FAD-bd_PCMH"/>
</dbReference>
<dbReference type="SUPFAM" id="SSF56176">
    <property type="entry name" value="FAD-binding/transporter-associated domain-like"/>
    <property type="match status" value="1"/>
</dbReference>
<sequence length="339" mass="36745">MNNFSYTKACDIGQAVDLINGNAGHKIVAGGTNILDLLKYFVTEAETIVDINTIEELSSLTEHAEGGIRLGALMTNADTAYHPVIEQQYPLLSKAILAGASAQIRNMATNGGNLLQKTRCYYFYDPAVPCNKRLPGSGCPAKEGHNRIHAILGHSENCIAVFPSDMCVALAALDAVVQISGPDGNREIQFADFHRLPGDTPEIDNNLKQGEVIIGIDLPAETFSDHYSYLKLRDRSSYSFALVSVATAFTLENELIKEVRIALGGVSHKPWRIKEAEQFLAGKTPSEENFAQAADIILQGASAFKHNEFKIGLAKKAIIRNAAMALHPESQRPGAKPSL</sequence>
<reference evidence="3 4" key="1">
    <citation type="submission" date="2023-07" db="EMBL/GenBank/DDBJ databases">
        <title>Functional and genomic diversity of the sorghum phyllosphere microbiome.</title>
        <authorList>
            <person name="Shade A."/>
        </authorList>
    </citation>
    <scope>NUCLEOTIDE SEQUENCE [LARGE SCALE GENOMIC DNA]</scope>
    <source>
        <strain evidence="3 4">SORGH_AS_1064</strain>
    </source>
</reference>
<protein>
    <submittedName>
        <fullName evidence="3">Xanthine dehydrogenase YagS FAD-binding subunit</fullName>
        <ecNumber evidence="3">1.17.1.4</ecNumber>
    </submittedName>
</protein>
<dbReference type="InterPro" id="IPR005107">
    <property type="entry name" value="CO_DH_flav_C"/>
</dbReference>
<dbReference type="PROSITE" id="PS51387">
    <property type="entry name" value="FAD_PCMH"/>
    <property type="match status" value="1"/>
</dbReference>
<organism evidence="3 4">
    <name type="scientific">Chryseobacterium camelliae</name>
    <dbReference type="NCBI Taxonomy" id="1265445"/>
    <lineage>
        <taxon>Bacteria</taxon>
        <taxon>Pseudomonadati</taxon>
        <taxon>Bacteroidota</taxon>
        <taxon>Flavobacteriia</taxon>
        <taxon>Flavobacteriales</taxon>
        <taxon>Weeksellaceae</taxon>
        <taxon>Chryseobacterium group</taxon>
        <taxon>Chryseobacterium</taxon>
    </lineage>
</organism>
<dbReference type="Pfam" id="PF00941">
    <property type="entry name" value="FAD_binding_5"/>
    <property type="match status" value="1"/>
</dbReference>
<evidence type="ECO:0000313" key="3">
    <source>
        <dbReference type="EMBL" id="MDQ1095918.1"/>
    </source>
</evidence>
<keyword evidence="4" id="KW-1185">Reference proteome</keyword>
<keyword evidence="3" id="KW-0560">Oxidoreductase</keyword>
<name>A0ABU0TFT0_9FLAO</name>
<evidence type="ECO:0000313" key="4">
    <source>
        <dbReference type="Proteomes" id="UP001225072"/>
    </source>
</evidence>
<accession>A0ABU0TFT0</accession>
<dbReference type="GO" id="GO:0004854">
    <property type="term" value="F:xanthine dehydrogenase activity"/>
    <property type="evidence" value="ECO:0007669"/>
    <property type="project" value="UniProtKB-EC"/>
</dbReference>
<comment type="caution">
    <text evidence="3">The sequence shown here is derived from an EMBL/GenBank/DDBJ whole genome shotgun (WGS) entry which is preliminary data.</text>
</comment>
<dbReference type="PANTHER" id="PTHR42659">
    <property type="entry name" value="XANTHINE DEHYDROGENASE SUBUNIT C-RELATED"/>
    <property type="match status" value="1"/>
</dbReference>
<dbReference type="Pfam" id="PF03450">
    <property type="entry name" value="CO_deh_flav_C"/>
    <property type="match status" value="1"/>
</dbReference>
<dbReference type="Gene3D" id="3.30.465.10">
    <property type="match status" value="1"/>
</dbReference>
<dbReference type="Proteomes" id="UP001225072">
    <property type="component" value="Unassembled WGS sequence"/>
</dbReference>
<evidence type="ECO:0000259" key="2">
    <source>
        <dbReference type="PROSITE" id="PS51387"/>
    </source>
</evidence>
<keyword evidence="1" id="KW-0274">FAD</keyword>
<dbReference type="EMBL" id="JAUTAL010000001">
    <property type="protein sequence ID" value="MDQ1095918.1"/>
    <property type="molecule type" value="Genomic_DNA"/>
</dbReference>